<dbReference type="SMR" id="A0A2V2VVV4"/>
<accession>A0A2V2VVV4</accession>
<name>A0A2V2VVV4_TRYCR</name>
<dbReference type="VEuPathDB" id="TriTrypDB:TcCLB.506559.540"/>
<dbReference type="VEuPathDB" id="TriTrypDB:TcCL_NonESM07394"/>
<organism evidence="2 3">
    <name type="scientific">Trypanosoma cruzi</name>
    <dbReference type="NCBI Taxonomy" id="5693"/>
    <lineage>
        <taxon>Eukaryota</taxon>
        <taxon>Discoba</taxon>
        <taxon>Euglenozoa</taxon>
        <taxon>Kinetoplastea</taxon>
        <taxon>Metakinetoplastina</taxon>
        <taxon>Trypanosomatida</taxon>
        <taxon>Trypanosomatidae</taxon>
        <taxon>Trypanosoma</taxon>
        <taxon>Schizotrypanum</taxon>
    </lineage>
</organism>
<dbReference type="VEuPathDB" id="TriTrypDB:TcG_02787"/>
<dbReference type="AlphaFoldDB" id="A0A2V2VVV4"/>
<dbReference type="VEuPathDB" id="TriTrypDB:C3747_25g2"/>
<evidence type="ECO:0000313" key="3">
    <source>
        <dbReference type="Proteomes" id="UP000246121"/>
    </source>
</evidence>
<dbReference type="InterPro" id="IPR032691">
    <property type="entry name" value="Mon2/Sec7/BIG1-like_HUS"/>
</dbReference>
<protein>
    <recommendedName>
        <fullName evidence="1">Mon2/Sec7/BIG1-like HUS domain-containing protein</fullName>
    </recommendedName>
</protein>
<dbReference type="VEuPathDB" id="TriTrypDB:C4B63_7g56"/>
<dbReference type="Proteomes" id="UP000246121">
    <property type="component" value="Unassembled WGS sequence"/>
</dbReference>
<dbReference type="VEuPathDB" id="TriTrypDB:Tc_MARK_2569"/>
<dbReference type="Pfam" id="PF12783">
    <property type="entry name" value="Sec7-like_HUS"/>
    <property type="match status" value="1"/>
</dbReference>
<evidence type="ECO:0000313" key="2">
    <source>
        <dbReference type="EMBL" id="PWV00245.1"/>
    </source>
</evidence>
<dbReference type="EMBL" id="PRFA01000007">
    <property type="protein sequence ID" value="PWV00245.1"/>
    <property type="molecule type" value="Genomic_DNA"/>
</dbReference>
<feature type="domain" description="Mon2/Sec7/BIG1-like HUS" evidence="1">
    <location>
        <begin position="2"/>
        <end position="66"/>
    </location>
</feature>
<dbReference type="VEuPathDB" id="TriTrypDB:BCY84_18915"/>
<reference evidence="2 3" key="1">
    <citation type="journal article" date="2018" name="Microb. Genom.">
        <title>Expanding an expanded genome: long-read sequencing of Trypanosoma cruzi.</title>
        <authorList>
            <person name="Berna L."/>
            <person name="Rodriguez M."/>
            <person name="Chiribao M.L."/>
            <person name="Parodi-Talice A."/>
            <person name="Pita S."/>
            <person name="Rijo G."/>
            <person name="Alvarez-Valin F."/>
            <person name="Robello C."/>
        </authorList>
    </citation>
    <scope>NUCLEOTIDE SEQUENCE [LARGE SCALE GENOMIC DNA]</scope>
    <source>
        <strain evidence="2 3">Dm28c</strain>
    </source>
</reference>
<dbReference type="VEuPathDB" id="TriTrypDB:TCDM_11422"/>
<dbReference type="VEuPathDB" id="TriTrypDB:ECC02_005649"/>
<dbReference type="VEuPathDB" id="TriTrypDB:TCSYLVIO_003851"/>
<dbReference type="VEuPathDB" id="TriTrypDB:TcBrA4_0123800"/>
<evidence type="ECO:0000259" key="1">
    <source>
        <dbReference type="Pfam" id="PF12783"/>
    </source>
</evidence>
<gene>
    <name evidence="2" type="ORF">C4B63_7g56</name>
</gene>
<sequence length="186" mass="21103">MNFGHLMVNETKTIFRHLFFRVLESKTSSLTQKSIVVEAFHRYIEEPQNLIALFLNYDCNTSSQSVYEQMIGYLAALSVPFGMKMDAVCDRNEAVSGMIVLDFLIPESLQRSALSTLLLVAYSNRQWIERFECDQTISFGNSSNFNSSSGISEFAKHLEKSVEPQGEMLLAGSVGKKMIRLFMPFE</sequence>
<comment type="caution">
    <text evidence="2">The sequence shown here is derived from an EMBL/GenBank/DDBJ whole genome shotgun (WGS) entry which is preliminary data.</text>
</comment>
<proteinExistence type="predicted"/>